<name>U5H7N1_USTV1</name>
<feature type="region of interest" description="Disordered" evidence="1">
    <location>
        <begin position="292"/>
        <end position="318"/>
    </location>
</feature>
<dbReference type="EMBL" id="AEIJ01000309">
    <property type="status" value="NOT_ANNOTATED_CDS"/>
    <property type="molecule type" value="Genomic_DNA"/>
</dbReference>
<reference evidence="3" key="4">
    <citation type="submission" date="2015-06" db="UniProtKB">
        <authorList>
            <consortium name="EnsemblFungi"/>
        </authorList>
    </citation>
    <scope>IDENTIFICATION</scope>
</reference>
<dbReference type="AlphaFoldDB" id="U5H7N1"/>
<gene>
    <name evidence="2" type="ORF">MVLG_03255</name>
</gene>
<dbReference type="OrthoDB" id="10373448at2759"/>
<dbReference type="HOGENOM" id="CLU_659219_0_0_1"/>
<evidence type="ECO:0000313" key="3">
    <source>
        <dbReference type="EnsemblFungi" id="MVLG_03255T0"/>
    </source>
</evidence>
<reference evidence="2 4" key="3">
    <citation type="journal article" date="2015" name="BMC Genomics">
        <title>Sex and parasites: genomic and transcriptomic analysis of Microbotryum lychnidis-dioicae, the biotrophic and plant-castrating anther smut fungus.</title>
        <authorList>
            <person name="Perlin M.H."/>
            <person name="Amselem J."/>
            <person name="Fontanillas E."/>
            <person name="Toh S.S."/>
            <person name="Chen Z."/>
            <person name="Goldberg J."/>
            <person name="Duplessis S."/>
            <person name="Henrissat B."/>
            <person name="Young S."/>
            <person name="Zeng Q."/>
            <person name="Aguileta G."/>
            <person name="Petit E."/>
            <person name="Badouin H."/>
            <person name="Andrews J."/>
            <person name="Razeeq D."/>
            <person name="Gabaldon T."/>
            <person name="Quesneville H."/>
            <person name="Giraud T."/>
            <person name="Hood M.E."/>
            <person name="Schultz D.J."/>
            <person name="Cuomo C.A."/>
        </authorList>
    </citation>
    <scope>NUCLEOTIDE SEQUENCE [LARGE SCALE GENOMIC DNA]</scope>
    <source>
        <strain evidence="4">p1A1 Lamole</strain>
        <strain evidence="2">P1A1 Lamole</strain>
    </source>
</reference>
<dbReference type="EnsemblFungi" id="MVLG_03255T0">
    <property type="protein sequence ID" value="MVLG_03255T0"/>
    <property type="gene ID" value="MVLG_03255"/>
</dbReference>
<evidence type="ECO:0000313" key="2">
    <source>
        <dbReference type="EMBL" id="KDE06472.1"/>
    </source>
</evidence>
<dbReference type="EMBL" id="GL541671">
    <property type="protein sequence ID" value="KDE06472.1"/>
    <property type="molecule type" value="Genomic_DNA"/>
</dbReference>
<protein>
    <submittedName>
        <fullName evidence="2 3">Uncharacterized protein</fullName>
    </submittedName>
</protein>
<organism evidence="2">
    <name type="scientific">Microbotryum lychnidis-dioicae (strain p1A1 Lamole / MvSl-1064)</name>
    <name type="common">Anther smut fungus</name>
    <dbReference type="NCBI Taxonomy" id="683840"/>
    <lineage>
        <taxon>Eukaryota</taxon>
        <taxon>Fungi</taxon>
        <taxon>Dikarya</taxon>
        <taxon>Basidiomycota</taxon>
        <taxon>Pucciniomycotina</taxon>
        <taxon>Microbotryomycetes</taxon>
        <taxon>Microbotryales</taxon>
        <taxon>Microbotryaceae</taxon>
        <taxon>Microbotryum</taxon>
    </lineage>
</organism>
<keyword evidence="4" id="KW-1185">Reference proteome</keyword>
<proteinExistence type="predicted"/>
<evidence type="ECO:0000313" key="4">
    <source>
        <dbReference type="Proteomes" id="UP000017200"/>
    </source>
</evidence>
<dbReference type="Proteomes" id="UP000017200">
    <property type="component" value="Unassembled WGS sequence"/>
</dbReference>
<feature type="compositionally biased region" description="Basic residues" evidence="1">
    <location>
        <begin position="298"/>
        <end position="311"/>
    </location>
</feature>
<accession>U5H7N1</accession>
<dbReference type="InParanoid" id="U5H7N1"/>
<evidence type="ECO:0000256" key="1">
    <source>
        <dbReference type="SAM" id="MobiDB-lite"/>
    </source>
</evidence>
<sequence length="417" mass="45343">MNISIPSLEGSGSPDIDFYDSVHLAESLGTYTFASSPTQCEAPITPSTDWPLTPQTPSCKTFETPGHENYSQYMSSDYDHFVTAPTADFQVLESPTAAIDSEANASGIMSSPMCGSIPPSPMIEQGMFDYNYILCYNMDLLYSYSSVVAHAAASGPSRGLNCVAEPPMELEEWIKPTFAAPAPTHATISQKRSRTSPFFPYRGLSNPLNQSSAKPCVFETDDNTAFACSTRWLPSSPSSPYLPPATSTSRLVLKPFVASRHRAPNGSFTLSRPGTSMAEEVLDDRRLQWTDTFEGSSRRSKTRAPRRRKVKPTSAAPALQSPCAAVPFPSVLLPMPPPESLEKSLTVPNECVPLSPPESPVLPYAIIFGRAPHISSMTFQDETASVVGAARVRKHRPAQIQIPAQPAKKVRCYSQII</sequence>
<reference evidence="4" key="1">
    <citation type="submission" date="2010-11" db="EMBL/GenBank/DDBJ databases">
        <title>The genome sequence of Microbotryum violaceum strain p1A1 Lamole.</title>
        <authorList>
            <person name="Cuomo C."/>
            <person name="Perlin M."/>
            <person name="Young S.K."/>
            <person name="Zeng Q."/>
            <person name="Gargeya S."/>
            <person name="Alvarado L."/>
            <person name="Berlin A."/>
            <person name="Chapman S.B."/>
            <person name="Chen Z."/>
            <person name="Freedman E."/>
            <person name="Gellesch M."/>
            <person name="Goldberg J."/>
            <person name="Griggs A."/>
            <person name="Gujja S."/>
            <person name="Heilman E."/>
            <person name="Heiman D."/>
            <person name="Howarth C."/>
            <person name="Mehta T."/>
            <person name="Neiman D."/>
            <person name="Pearson M."/>
            <person name="Roberts A."/>
            <person name="Saif S."/>
            <person name="Shea T."/>
            <person name="Shenoy N."/>
            <person name="Sisk P."/>
            <person name="Stolte C."/>
            <person name="Sykes S."/>
            <person name="White J."/>
            <person name="Yandava C."/>
            <person name="Haas B."/>
            <person name="Nusbaum C."/>
            <person name="Birren B."/>
        </authorList>
    </citation>
    <scope>NUCLEOTIDE SEQUENCE [LARGE SCALE GENOMIC DNA]</scope>
    <source>
        <strain evidence="4">p1A1 Lamole</strain>
    </source>
</reference>
<reference evidence="2" key="2">
    <citation type="submission" date="2010-11" db="EMBL/GenBank/DDBJ databases">
        <authorList>
            <consortium name="The Broad Institute Genome Sequencing Platform"/>
            <person name="Earl A."/>
            <person name="Ward D."/>
            <person name="Feldgarden M."/>
            <person name="Gevers D."/>
            <person name="Butler R."/>
            <person name="Young S.K."/>
            <person name="Zeng Q."/>
            <person name="Gargeya S."/>
            <person name="Fitzgerald M."/>
            <person name="Haas B."/>
            <person name="Abouelleil A."/>
            <person name="Alvarado L."/>
            <person name="Arachchi H.M."/>
            <person name="Berlin A."/>
            <person name="Brown A."/>
            <person name="Chapman S.B."/>
            <person name="Chen Z."/>
            <person name="Dunbar C."/>
            <person name="Freedman E."/>
            <person name="Gearin G."/>
            <person name="Gellesch M."/>
            <person name="Goldberg J."/>
            <person name="Griggs A."/>
            <person name="Gujja S."/>
            <person name="Heilman E."/>
            <person name="Heiman D."/>
            <person name="Howarth C."/>
            <person name="Larson L."/>
            <person name="Lui A."/>
            <person name="MacDonald P.J.P."/>
            <person name="Mehta T."/>
            <person name="Montmayeur A."/>
            <person name="Murphy C."/>
            <person name="Neiman D."/>
            <person name="Pearson M."/>
            <person name="Priest M."/>
            <person name="Roberts A."/>
            <person name="Saif S."/>
            <person name="Shea T."/>
            <person name="Shenoy N."/>
            <person name="Sisk P."/>
            <person name="Stolte C."/>
            <person name="Sykes S."/>
            <person name="White J."/>
            <person name="Yandava C."/>
            <person name="Wortman J."/>
            <person name="Nusbaum C."/>
            <person name="Birren B."/>
        </authorList>
    </citation>
    <scope>NUCLEOTIDE SEQUENCE</scope>
    <source>
        <strain evidence="2">P1A1 Lamole</strain>
    </source>
</reference>